<protein>
    <submittedName>
        <fullName evidence="3">T9SS type A sorting domain-containing protein</fullName>
    </submittedName>
</protein>
<dbReference type="EMBL" id="VWSH01000004">
    <property type="protein sequence ID" value="KAA5532566.1"/>
    <property type="molecule type" value="Genomic_DNA"/>
</dbReference>
<keyword evidence="1" id="KW-0732">Signal</keyword>
<keyword evidence="4" id="KW-1185">Reference proteome</keyword>
<organism evidence="3 4">
    <name type="scientific">Taibaiella lutea</name>
    <dbReference type="NCBI Taxonomy" id="2608001"/>
    <lineage>
        <taxon>Bacteria</taxon>
        <taxon>Pseudomonadati</taxon>
        <taxon>Bacteroidota</taxon>
        <taxon>Chitinophagia</taxon>
        <taxon>Chitinophagales</taxon>
        <taxon>Chitinophagaceae</taxon>
        <taxon>Taibaiella</taxon>
    </lineage>
</organism>
<dbReference type="Proteomes" id="UP000323632">
    <property type="component" value="Unassembled WGS sequence"/>
</dbReference>
<dbReference type="RefSeq" id="WP_150034069.1">
    <property type="nucleotide sequence ID" value="NZ_VWSH01000004.1"/>
</dbReference>
<comment type="caution">
    <text evidence="3">The sequence shown here is derived from an EMBL/GenBank/DDBJ whole genome shotgun (WGS) entry which is preliminary data.</text>
</comment>
<reference evidence="3 4" key="1">
    <citation type="submission" date="2019-09" db="EMBL/GenBank/DDBJ databases">
        <title>Genome sequence and assembly of Taibaiella sp.</title>
        <authorList>
            <person name="Chhetri G."/>
        </authorList>
    </citation>
    <scope>NUCLEOTIDE SEQUENCE [LARGE SCALE GENOMIC DNA]</scope>
    <source>
        <strain evidence="3 4">KVB11</strain>
    </source>
</reference>
<gene>
    <name evidence="3" type="ORF">F0919_17440</name>
</gene>
<dbReference type="Pfam" id="PF18962">
    <property type="entry name" value="Por_Secre_tail"/>
    <property type="match status" value="1"/>
</dbReference>
<evidence type="ECO:0000313" key="4">
    <source>
        <dbReference type="Proteomes" id="UP000323632"/>
    </source>
</evidence>
<dbReference type="InterPro" id="IPR013783">
    <property type="entry name" value="Ig-like_fold"/>
</dbReference>
<evidence type="ECO:0000259" key="2">
    <source>
        <dbReference type="Pfam" id="PF18962"/>
    </source>
</evidence>
<dbReference type="AlphaFoldDB" id="A0A5M6CBR6"/>
<name>A0A5M6CBR6_9BACT</name>
<feature type="chain" id="PRO_5024442785" evidence="1">
    <location>
        <begin position="20"/>
        <end position="594"/>
    </location>
</feature>
<proteinExistence type="predicted"/>
<dbReference type="Gene3D" id="2.60.40.10">
    <property type="entry name" value="Immunoglobulins"/>
    <property type="match status" value="1"/>
</dbReference>
<dbReference type="NCBIfam" id="TIGR04183">
    <property type="entry name" value="Por_Secre_tail"/>
    <property type="match status" value="1"/>
</dbReference>
<evidence type="ECO:0000256" key="1">
    <source>
        <dbReference type="SAM" id="SignalP"/>
    </source>
</evidence>
<dbReference type="InterPro" id="IPR026444">
    <property type="entry name" value="Secre_tail"/>
</dbReference>
<feature type="domain" description="Secretion system C-terminal sorting" evidence="2">
    <location>
        <begin position="523"/>
        <end position="587"/>
    </location>
</feature>
<sequence>MKKILMIPVIAILPLASFAQNWNPWVNSANVSPAPLLPVELNGTGTLSFNIGNSGSDDLTAGGTANNQTKLVISLSNGVPDNVNPLSAVSGTMASRFSWVYNAPLNTFTATQIQTISGLDAGTIIIAYKVTQNSTSGALSNGFNVNLTAPAYASVSNSQPDDNTNAFTYTTLSVGGSVLNDANGQRDSLINGAGMNPGGLIAVLVNSSGITLATSAVSATGAYNFPDMEAGNYSVLITTTAPTIGAAAPAITLPSNWVNTAEGNTGLGDGNANGTTIVTLGATTITNINFGIERLPNSSLVSTGATAPVLNSFFILNGSTGNLPAPSGTDDEDGILQAGKKLIITALPSNSVLIYNDIPVILNQVITSFDPDLLKLQVTAATIIASTTNFQFAYFDAADKQDPTPANYLINWGSPLAIHLSTFTAVAENNRTRLDWTTLSETGNTGFDIERSADSKHWIKIGFISSLAENGNSNQKLQYVAYDEEPIPGVDVYRLKQTDQDGTVSYSDVRLVNFEDATGTIAVYPNPTTDVVNIRTNDWNNISNVSISDANGRMLLQVNDATKEIHLNGFAKGTYLIQVVKKDGTAANFKIIKN</sequence>
<accession>A0A5M6CBR6</accession>
<feature type="signal peptide" evidence="1">
    <location>
        <begin position="1"/>
        <end position="19"/>
    </location>
</feature>
<evidence type="ECO:0000313" key="3">
    <source>
        <dbReference type="EMBL" id="KAA5532566.1"/>
    </source>
</evidence>